<keyword evidence="3" id="KW-0067">ATP-binding</keyword>
<evidence type="ECO:0000256" key="1">
    <source>
        <dbReference type="ARBA" id="ARBA00022448"/>
    </source>
</evidence>
<evidence type="ECO:0000313" key="3">
    <source>
        <dbReference type="EMBL" id="KCV34402.1"/>
    </source>
</evidence>
<evidence type="ECO:0000313" key="4">
    <source>
        <dbReference type="Proteomes" id="UP000025756"/>
    </source>
</evidence>
<feature type="non-terminal residue" evidence="3">
    <location>
        <position position="120"/>
    </location>
</feature>
<dbReference type="Proteomes" id="UP000025756">
    <property type="component" value="Unassembled WGS sequence"/>
</dbReference>
<accession>A0ABR4RFD4</accession>
<dbReference type="PANTHER" id="PTHR42781:SF8">
    <property type="entry name" value="BICARBONATE TRANSPORT ATP-BINDING PROTEIN CMPC"/>
    <property type="match status" value="1"/>
</dbReference>
<comment type="caution">
    <text evidence="3">The sequence shown here is derived from an EMBL/GenBank/DDBJ whole genome shotgun (WGS) entry which is preliminary data.</text>
</comment>
<dbReference type="PANTHER" id="PTHR42781">
    <property type="entry name" value="SPERMIDINE/PUTRESCINE IMPORT ATP-BINDING PROTEIN POTA"/>
    <property type="match status" value="1"/>
</dbReference>
<protein>
    <submittedName>
        <fullName evidence="3">ABC transporter, ATP-binding protein</fullName>
    </submittedName>
</protein>
<sequence length="120" mass="13230">MAHQESISVESVSKMYGTGAAQVTALQDVTLSFGKAEFICLLGPSGCGKTTLLNMLAGFEHPTSGRLQAFGEPINQPGADRTMMFQEYALFPWLTVTQNIEYGLKRKGCKKKMRRQISDH</sequence>
<keyword evidence="1" id="KW-0813">Transport</keyword>
<dbReference type="SUPFAM" id="SSF52540">
    <property type="entry name" value="P-loop containing nucleoside triphosphate hydrolases"/>
    <property type="match status" value="1"/>
</dbReference>
<evidence type="ECO:0000259" key="2">
    <source>
        <dbReference type="Pfam" id="PF00005"/>
    </source>
</evidence>
<dbReference type="InterPro" id="IPR050093">
    <property type="entry name" value="ABC_SmlMolc_Importer"/>
</dbReference>
<dbReference type="Gene3D" id="3.40.50.300">
    <property type="entry name" value="P-loop containing nucleotide triphosphate hydrolases"/>
    <property type="match status" value="1"/>
</dbReference>
<dbReference type="RefSeq" id="WP_152546226.1">
    <property type="nucleotide sequence ID" value="NZ_JGWH01000102.1"/>
</dbReference>
<dbReference type="Pfam" id="PF00005">
    <property type="entry name" value="ABC_tran"/>
    <property type="match status" value="1"/>
</dbReference>
<keyword evidence="3" id="KW-0547">Nucleotide-binding</keyword>
<proteinExistence type="predicted"/>
<dbReference type="GO" id="GO:0005524">
    <property type="term" value="F:ATP binding"/>
    <property type="evidence" value="ECO:0007669"/>
    <property type="project" value="UniProtKB-KW"/>
</dbReference>
<dbReference type="EMBL" id="JGWH01000102">
    <property type="protein sequence ID" value="KCV34402.1"/>
    <property type="molecule type" value="Genomic_DNA"/>
</dbReference>
<name>A0ABR4RFD4_BORBO</name>
<reference evidence="3 4" key="1">
    <citation type="submission" date="2014-03" db="EMBL/GenBank/DDBJ databases">
        <title>Genome sequence of Bordetella bronchiseptica.</title>
        <authorList>
            <person name="Harvill E."/>
            <person name="Goodfield L.L."/>
            <person name="Ivanov Y.V."/>
            <person name="Meyer J.A."/>
            <person name="Muse S.J."/>
            <person name="Jacobs N."/>
            <person name="Bendor L."/>
            <person name="Smallridge W.E."/>
            <person name="Brinkac L.M."/>
            <person name="Sanka R."/>
            <person name="Kim M."/>
            <person name="Losada L."/>
        </authorList>
    </citation>
    <scope>NUCLEOTIDE SEQUENCE [LARGE SCALE GENOMIC DNA]</scope>
    <source>
        <strain evidence="3 4">00-P-2796</strain>
    </source>
</reference>
<dbReference type="InterPro" id="IPR003439">
    <property type="entry name" value="ABC_transporter-like_ATP-bd"/>
</dbReference>
<dbReference type="InterPro" id="IPR027417">
    <property type="entry name" value="P-loop_NTPase"/>
</dbReference>
<feature type="domain" description="ABC transporter" evidence="2">
    <location>
        <begin position="26"/>
        <end position="113"/>
    </location>
</feature>
<gene>
    <name evidence="3" type="ORF">L490_5158</name>
</gene>
<organism evidence="3 4">
    <name type="scientific">Bordetella bronchiseptica 00-P-2796</name>
    <dbReference type="NCBI Taxonomy" id="1331199"/>
    <lineage>
        <taxon>Bacteria</taxon>
        <taxon>Pseudomonadati</taxon>
        <taxon>Pseudomonadota</taxon>
        <taxon>Betaproteobacteria</taxon>
        <taxon>Burkholderiales</taxon>
        <taxon>Alcaligenaceae</taxon>
        <taxon>Bordetella</taxon>
    </lineage>
</organism>
<keyword evidence="4" id="KW-1185">Reference proteome</keyword>